<accession>A0A4R8H0T6</accession>
<dbReference type="InterPro" id="IPR005863">
    <property type="entry name" value="UDP-N-AcMur_synth"/>
</dbReference>
<keyword evidence="4 10" id="KW-0547">Nucleotide-binding</keyword>
<feature type="domain" description="Mur ligase C-terminal" evidence="13">
    <location>
        <begin position="319"/>
        <end position="444"/>
    </location>
</feature>
<dbReference type="InterPro" id="IPR036615">
    <property type="entry name" value="Mur_ligase_C_dom_sf"/>
</dbReference>
<evidence type="ECO:0000256" key="4">
    <source>
        <dbReference type="ARBA" id="ARBA00022741"/>
    </source>
</evidence>
<dbReference type="STRING" id="926561.GCA_000379025_00479"/>
<comment type="subcellular location">
    <subcellularLocation>
        <location evidence="10 11">Cytoplasm</location>
    </subcellularLocation>
</comment>
<dbReference type="Pfam" id="PF02875">
    <property type="entry name" value="Mur_ligase_C"/>
    <property type="match status" value="1"/>
</dbReference>
<dbReference type="GO" id="GO:0008360">
    <property type="term" value="P:regulation of cell shape"/>
    <property type="evidence" value="ECO:0007669"/>
    <property type="project" value="UniProtKB-KW"/>
</dbReference>
<dbReference type="SUPFAM" id="SSF53623">
    <property type="entry name" value="MurD-like peptide ligases, catalytic domain"/>
    <property type="match status" value="1"/>
</dbReference>
<organism evidence="15 16">
    <name type="scientific">Orenia marismortui</name>
    <dbReference type="NCBI Taxonomy" id="46469"/>
    <lineage>
        <taxon>Bacteria</taxon>
        <taxon>Bacillati</taxon>
        <taxon>Bacillota</taxon>
        <taxon>Clostridia</taxon>
        <taxon>Halanaerobiales</taxon>
        <taxon>Halobacteroidaceae</taxon>
        <taxon>Orenia</taxon>
    </lineage>
</organism>
<gene>
    <name evidence="10" type="primary">murF</name>
    <name evidence="15" type="ORF">C7959_104148</name>
</gene>
<dbReference type="Gene3D" id="3.40.1190.10">
    <property type="entry name" value="Mur-like, catalytic domain"/>
    <property type="match status" value="1"/>
</dbReference>
<dbReference type="InterPro" id="IPR035911">
    <property type="entry name" value="MurE/MurF_N"/>
</dbReference>
<keyword evidence="5 10" id="KW-0067">ATP-binding</keyword>
<dbReference type="Proteomes" id="UP000295832">
    <property type="component" value="Unassembled WGS sequence"/>
</dbReference>
<comment type="catalytic activity">
    <reaction evidence="10 11">
        <text>D-alanyl-D-alanine + UDP-N-acetyl-alpha-D-muramoyl-L-alanyl-gamma-D-glutamyl-meso-2,6-diaminopimelate + ATP = UDP-N-acetyl-alpha-D-muramoyl-L-alanyl-gamma-D-glutamyl-meso-2,6-diaminopimeloyl-D-alanyl-D-alanine + ADP + phosphate + H(+)</text>
        <dbReference type="Rhea" id="RHEA:28374"/>
        <dbReference type="ChEBI" id="CHEBI:15378"/>
        <dbReference type="ChEBI" id="CHEBI:30616"/>
        <dbReference type="ChEBI" id="CHEBI:43474"/>
        <dbReference type="ChEBI" id="CHEBI:57822"/>
        <dbReference type="ChEBI" id="CHEBI:61386"/>
        <dbReference type="ChEBI" id="CHEBI:83905"/>
        <dbReference type="ChEBI" id="CHEBI:456216"/>
        <dbReference type="EC" id="6.3.2.10"/>
    </reaction>
</comment>
<dbReference type="EC" id="6.3.2.10" evidence="10 11"/>
<evidence type="ECO:0000256" key="3">
    <source>
        <dbReference type="ARBA" id="ARBA00022618"/>
    </source>
</evidence>
<dbReference type="GO" id="GO:0005737">
    <property type="term" value="C:cytoplasm"/>
    <property type="evidence" value="ECO:0007669"/>
    <property type="project" value="UniProtKB-SubCell"/>
</dbReference>
<keyword evidence="1 10" id="KW-0963">Cytoplasm</keyword>
<dbReference type="InterPro" id="IPR000713">
    <property type="entry name" value="Mur_ligase_N"/>
</dbReference>
<dbReference type="Pfam" id="PF08245">
    <property type="entry name" value="Mur_ligase_M"/>
    <property type="match status" value="1"/>
</dbReference>
<keyword evidence="2 10" id="KW-0436">Ligase</keyword>
<dbReference type="NCBIfam" id="TIGR01143">
    <property type="entry name" value="murF"/>
    <property type="match status" value="1"/>
</dbReference>
<evidence type="ECO:0000256" key="8">
    <source>
        <dbReference type="ARBA" id="ARBA00023306"/>
    </source>
</evidence>
<dbReference type="GO" id="GO:0005524">
    <property type="term" value="F:ATP binding"/>
    <property type="evidence" value="ECO:0007669"/>
    <property type="project" value="UniProtKB-UniRule"/>
</dbReference>
<evidence type="ECO:0000256" key="11">
    <source>
        <dbReference type="RuleBase" id="RU004136"/>
    </source>
</evidence>
<evidence type="ECO:0000313" key="16">
    <source>
        <dbReference type="Proteomes" id="UP000295832"/>
    </source>
</evidence>
<dbReference type="InterPro" id="IPR004101">
    <property type="entry name" value="Mur_ligase_C"/>
</dbReference>
<evidence type="ECO:0000259" key="12">
    <source>
        <dbReference type="Pfam" id="PF01225"/>
    </source>
</evidence>
<dbReference type="InterPro" id="IPR051046">
    <property type="entry name" value="MurCDEF_CellWall_CoF430Synth"/>
</dbReference>
<protein>
    <recommendedName>
        <fullName evidence="10 11">UDP-N-acetylmuramoyl-tripeptide--D-alanyl-D-alanine ligase</fullName>
        <ecNumber evidence="10 11">6.3.2.10</ecNumber>
    </recommendedName>
    <alternativeName>
        <fullName evidence="10">D-alanyl-D-alanine-adding enzyme</fullName>
    </alternativeName>
</protein>
<sequence length="458" mass="50177">MEPLTLAEISKAVSGEVINNRKLKVDKISIDSRTIEEASLFIAIEGDNFDGHNFLEAAISKGAIAAIVSQNQKLDLDIPLVKVYDTTKALQDLACYYRSKFDIPVVAVTGSTGKTTTKDMIASVLQTKYKTLKTEGNFNNEIGLPLTLFRLDNSYEAVVVEMGMRGLGQISELAEIALPNLGVITNVGLTHIELLGTVDNIAQAKSELIIALNKDGIAILNGDDNRVRKMEELTQSKVIKYGLDKDNDVKAGKIKKSDDSISFELIIEEKGYKDIINLAVPGEYNVYNSLAAITVAISLDIPLADIKTGLSNLNLSKMRNQIIVSESGYKIINDTYNANPTSMKAALNTLKDIAKENKIAVLGDMLELGDLAIEEHIKLGELVAEMNIEYLFSFGKLARKVAKGAKQNGMDKSRIFIYEDKDKLIRKLLEIVSNGDTILVKGSRGMKLEEVSQVLSDN</sequence>
<dbReference type="InterPro" id="IPR036565">
    <property type="entry name" value="Mur-like_cat_sf"/>
</dbReference>
<dbReference type="GO" id="GO:0009252">
    <property type="term" value="P:peptidoglycan biosynthetic process"/>
    <property type="evidence" value="ECO:0007669"/>
    <property type="project" value="UniProtKB-UniRule"/>
</dbReference>
<comment type="pathway">
    <text evidence="10 11">Cell wall biogenesis; peptidoglycan biosynthesis.</text>
</comment>
<dbReference type="SUPFAM" id="SSF53244">
    <property type="entry name" value="MurD-like peptide ligases, peptide-binding domain"/>
    <property type="match status" value="1"/>
</dbReference>
<evidence type="ECO:0000259" key="13">
    <source>
        <dbReference type="Pfam" id="PF02875"/>
    </source>
</evidence>
<keyword evidence="9 10" id="KW-0961">Cell wall biogenesis/degradation</keyword>
<dbReference type="InterPro" id="IPR013221">
    <property type="entry name" value="Mur_ligase_cen"/>
</dbReference>
<feature type="domain" description="Mur ligase N-terminal catalytic" evidence="12">
    <location>
        <begin position="25"/>
        <end position="95"/>
    </location>
</feature>
<evidence type="ECO:0000313" key="15">
    <source>
        <dbReference type="EMBL" id="TDX53018.1"/>
    </source>
</evidence>
<keyword evidence="3 10" id="KW-0132">Cell division</keyword>
<feature type="domain" description="Mur ligase central" evidence="14">
    <location>
        <begin position="108"/>
        <end position="296"/>
    </location>
</feature>
<dbReference type="GO" id="GO:0047480">
    <property type="term" value="F:UDP-N-acetylmuramoyl-tripeptide-D-alanyl-D-alanine ligase activity"/>
    <property type="evidence" value="ECO:0007669"/>
    <property type="project" value="UniProtKB-UniRule"/>
</dbReference>
<dbReference type="GO" id="GO:0051301">
    <property type="term" value="P:cell division"/>
    <property type="evidence" value="ECO:0007669"/>
    <property type="project" value="UniProtKB-KW"/>
</dbReference>
<dbReference type="AlphaFoldDB" id="A0A4R8H0T6"/>
<comment type="function">
    <text evidence="10 11">Involved in cell wall formation. Catalyzes the final step in the synthesis of UDP-N-acetylmuramoyl-pentapeptide, the precursor of murein.</text>
</comment>
<keyword evidence="16" id="KW-1185">Reference proteome</keyword>
<reference evidence="15 16" key="1">
    <citation type="submission" date="2019-03" db="EMBL/GenBank/DDBJ databases">
        <title>Subsurface microbial communities from deep shales in Ohio and West Virginia, USA.</title>
        <authorList>
            <person name="Wrighton K."/>
        </authorList>
    </citation>
    <scope>NUCLEOTIDE SEQUENCE [LARGE SCALE GENOMIC DNA]</scope>
    <source>
        <strain evidence="15 16">MSL 6dP</strain>
    </source>
</reference>
<dbReference type="GO" id="GO:0008766">
    <property type="term" value="F:UDP-N-acetylmuramoylalanyl-D-glutamyl-2,6-diaminopimelate-D-alanyl-D-alanine ligase activity"/>
    <property type="evidence" value="ECO:0007669"/>
    <property type="project" value="RHEA"/>
</dbReference>
<evidence type="ECO:0000256" key="6">
    <source>
        <dbReference type="ARBA" id="ARBA00022960"/>
    </source>
</evidence>
<feature type="binding site" evidence="10">
    <location>
        <begin position="110"/>
        <end position="116"/>
    </location>
    <ligand>
        <name>ATP</name>
        <dbReference type="ChEBI" id="CHEBI:30616"/>
    </ligand>
</feature>
<dbReference type="Pfam" id="PF01225">
    <property type="entry name" value="Mur_ligase"/>
    <property type="match status" value="1"/>
</dbReference>
<dbReference type="HAMAP" id="MF_02019">
    <property type="entry name" value="MurF"/>
    <property type="match status" value="1"/>
</dbReference>
<dbReference type="Gene3D" id="3.40.1390.10">
    <property type="entry name" value="MurE/MurF, N-terminal domain"/>
    <property type="match status" value="1"/>
</dbReference>
<keyword evidence="8 10" id="KW-0131">Cell cycle</keyword>
<dbReference type="Gene3D" id="3.90.190.20">
    <property type="entry name" value="Mur ligase, C-terminal domain"/>
    <property type="match status" value="1"/>
</dbReference>
<dbReference type="PANTHER" id="PTHR43024:SF1">
    <property type="entry name" value="UDP-N-ACETYLMURAMOYL-TRIPEPTIDE--D-ALANYL-D-ALANINE LIGASE"/>
    <property type="match status" value="1"/>
</dbReference>
<dbReference type="SUPFAM" id="SSF63418">
    <property type="entry name" value="MurE/MurF N-terminal domain"/>
    <property type="match status" value="1"/>
</dbReference>
<proteinExistence type="inferred from homology"/>
<evidence type="ECO:0000256" key="9">
    <source>
        <dbReference type="ARBA" id="ARBA00023316"/>
    </source>
</evidence>
<keyword evidence="7 10" id="KW-0573">Peptidoglycan synthesis</keyword>
<dbReference type="UniPathway" id="UPA00219"/>
<name>A0A4R8H0T6_9FIRM</name>
<evidence type="ECO:0000256" key="1">
    <source>
        <dbReference type="ARBA" id="ARBA00022490"/>
    </source>
</evidence>
<dbReference type="EMBL" id="SOEG01000004">
    <property type="protein sequence ID" value="TDX53018.1"/>
    <property type="molecule type" value="Genomic_DNA"/>
</dbReference>
<keyword evidence="6 10" id="KW-0133">Cell shape</keyword>
<evidence type="ECO:0000259" key="14">
    <source>
        <dbReference type="Pfam" id="PF08245"/>
    </source>
</evidence>
<comment type="similarity">
    <text evidence="10">Belongs to the MurCDEF family. MurF subfamily.</text>
</comment>
<dbReference type="PANTHER" id="PTHR43024">
    <property type="entry name" value="UDP-N-ACETYLMURAMOYL-TRIPEPTIDE--D-ALANYL-D-ALANINE LIGASE"/>
    <property type="match status" value="1"/>
</dbReference>
<dbReference type="RefSeq" id="WP_018247703.1">
    <property type="nucleotide sequence ID" value="NZ_SOEG01000004.1"/>
</dbReference>
<evidence type="ECO:0000256" key="2">
    <source>
        <dbReference type="ARBA" id="ARBA00022598"/>
    </source>
</evidence>
<dbReference type="GO" id="GO:0071555">
    <property type="term" value="P:cell wall organization"/>
    <property type="evidence" value="ECO:0007669"/>
    <property type="project" value="UniProtKB-KW"/>
</dbReference>
<evidence type="ECO:0000256" key="5">
    <source>
        <dbReference type="ARBA" id="ARBA00022840"/>
    </source>
</evidence>
<comment type="caution">
    <text evidence="15">The sequence shown here is derived from an EMBL/GenBank/DDBJ whole genome shotgun (WGS) entry which is preliminary data.</text>
</comment>
<evidence type="ECO:0000256" key="7">
    <source>
        <dbReference type="ARBA" id="ARBA00022984"/>
    </source>
</evidence>
<evidence type="ECO:0000256" key="10">
    <source>
        <dbReference type="HAMAP-Rule" id="MF_02019"/>
    </source>
</evidence>